<keyword evidence="9" id="KW-0812">Transmembrane</keyword>
<dbReference type="PANTHER" id="PTHR22726:SF18">
    <property type="entry name" value="PEPTIDASE M48 DOMAIN-CONTAINING PROTEIN"/>
    <property type="match status" value="1"/>
</dbReference>
<evidence type="ECO:0000256" key="5">
    <source>
        <dbReference type="ARBA" id="ARBA00022833"/>
    </source>
</evidence>
<dbReference type="PANTHER" id="PTHR22726">
    <property type="entry name" value="METALLOENDOPEPTIDASE OMA1"/>
    <property type="match status" value="1"/>
</dbReference>
<dbReference type="InterPro" id="IPR001915">
    <property type="entry name" value="Peptidase_M48"/>
</dbReference>
<dbReference type="Pfam" id="PF01435">
    <property type="entry name" value="Peptidase_M48"/>
    <property type="match status" value="1"/>
</dbReference>
<comment type="cofactor">
    <cofactor evidence="1">
        <name>Zn(2+)</name>
        <dbReference type="ChEBI" id="CHEBI:29105"/>
    </cofactor>
</comment>
<evidence type="ECO:0000259" key="10">
    <source>
        <dbReference type="Pfam" id="PF01435"/>
    </source>
</evidence>
<comment type="caution">
    <text evidence="11">The sequence shown here is derived from an EMBL/GenBank/DDBJ whole genome shotgun (WGS) entry which is preliminary data.</text>
</comment>
<dbReference type="Gene3D" id="3.30.2010.10">
    <property type="entry name" value="Metalloproteases ('zincins'), catalytic domain"/>
    <property type="match status" value="1"/>
</dbReference>
<reference evidence="11" key="1">
    <citation type="journal article" date="2020" name="Fungal Divers.">
        <title>Resolving the Mortierellaceae phylogeny through synthesis of multi-gene phylogenetics and phylogenomics.</title>
        <authorList>
            <person name="Vandepol N."/>
            <person name="Liber J."/>
            <person name="Desiro A."/>
            <person name="Na H."/>
            <person name="Kennedy M."/>
            <person name="Barry K."/>
            <person name="Grigoriev I.V."/>
            <person name="Miller A.N."/>
            <person name="O'Donnell K."/>
            <person name="Stajich J.E."/>
            <person name="Bonito G."/>
        </authorList>
    </citation>
    <scope>NUCLEOTIDE SEQUENCE</scope>
    <source>
        <strain evidence="11">MES-2147</strain>
    </source>
</reference>
<dbReference type="GO" id="GO:0006515">
    <property type="term" value="P:protein quality control for misfolded or incompletely synthesized proteins"/>
    <property type="evidence" value="ECO:0007669"/>
    <property type="project" value="TreeGrafter"/>
</dbReference>
<evidence type="ECO:0000256" key="7">
    <source>
        <dbReference type="SAM" id="Coils"/>
    </source>
</evidence>
<feature type="transmembrane region" description="Helical" evidence="9">
    <location>
        <begin position="170"/>
        <end position="191"/>
    </location>
</feature>
<keyword evidence="2" id="KW-0645">Protease</keyword>
<evidence type="ECO:0000256" key="1">
    <source>
        <dbReference type="ARBA" id="ARBA00001947"/>
    </source>
</evidence>
<dbReference type="OrthoDB" id="7464992at2759"/>
<feature type="coiled-coil region" evidence="7">
    <location>
        <begin position="263"/>
        <end position="290"/>
    </location>
</feature>
<keyword evidence="9" id="KW-1133">Transmembrane helix</keyword>
<evidence type="ECO:0000313" key="12">
    <source>
        <dbReference type="Proteomes" id="UP000749646"/>
    </source>
</evidence>
<dbReference type="AlphaFoldDB" id="A0A9P6J6P0"/>
<keyword evidence="12" id="KW-1185">Reference proteome</keyword>
<name>A0A9P6J6P0_9FUNG</name>
<dbReference type="InterPro" id="IPR051156">
    <property type="entry name" value="Mito/Outer_Membr_Metalloprot"/>
</dbReference>
<evidence type="ECO:0000256" key="6">
    <source>
        <dbReference type="ARBA" id="ARBA00023049"/>
    </source>
</evidence>
<organism evidence="11 12">
    <name type="scientific">Modicella reniformis</name>
    <dbReference type="NCBI Taxonomy" id="1440133"/>
    <lineage>
        <taxon>Eukaryota</taxon>
        <taxon>Fungi</taxon>
        <taxon>Fungi incertae sedis</taxon>
        <taxon>Mucoromycota</taxon>
        <taxon>Mortierellomycotina</taxon>
        <taxon>Mortierellomycetes</taxon>
        <taxon>Mortierellales</taxon>
        <taxon>Mortierellaceae</taxon>
        <taxon>Modicella</taxon>
    </lineage>
</organism>
<keyword evidence="9" id="KW-0472">Membrane</keyword>
<keyword evidence="4" id="KW-0378">Hydrolase</keyword>
<feature type="domain" description="Peptidase M48" evidence="10">
    <location>
        <begin position="343"/>
        <end position="489"/>
    </location>
</feature>
<evidence type="ECO:0000256" key="8">
    <source>
        <dbReference type="SAM" id="MobiDB-lite"/>
    </source>
</evidence>
<keyword evidence="7" id="KW-0175">Coiled coil</keyword>
<evidence type="ECO:0000256" key="4">
    <source>
        <dbReference type="ARBA" id="ARBA00022801"/>
    </source>
</evidence>
<keyword evidence="3" id="KW-0479">Metal-binding</keyword>
<keyword evidence="6" id="KW-0482">Metalloprotease</keyword>
<sequence length="597" mass="66722">MTINRRNFNRYLVSSRSGSAIHSIPKLSPLTESAPTFSKIGSLKGTLNSKQPNKRSGGLNTTPIHQAYLPPSRRTTSLASITVRAVRAVSTSSRQYEPVVLTVFFRGPHGWQQLQQQLSRFHTSRPNQMPLPVLPAALFSLKTPIAVLALRMISRVSLTLLPLSAKRSPMVILALVMTPPICFALVIFAGLEAAPNTGRWRFLFASEEEELSMLQEEIPMFMESIKVVKDEDDVRVQLVKHILKNLLSSSIEQDGSTLRTGIVERLEKRHEEAQRKLKLQQQQKAAKAAKESSEVDGASQAAAIAASKRIVSTQMPVSSTAPGSAPPGEVDEEEEEDPDLGAITFEDRPFQIFVAEDDTINAFSLGPPRLIYINSGLLEWLDNDEDLVAAVVAHELAHVIQRHTMETHGRETVMLFLADLLRSAFWAVSVPLGPWFNSWVDQTANNLLHFTASGPLHQTIEVEADTVSLTLMALAGYDPMHGVRLWEQWAEKDLKVMVEEDSVEMWDKVLKRRKEPMKRFLSLDTRLKGQVDEDGDLIEATVQDVMETMDELLKKQEEEEAEGRRESGILGTVRRWAKWRPWASSEVNMGTTEPAKA</sequence>
<proteinExistence type="predicted"/>
<dbReference type="GO" id="GO:0005743">
    <property type="term" value="C:mitochondrial inner membrane"/>
    <property type="evidence" value="ECO:0007669"/>
    <property type="project" value="TreeGrafter"/>
</dbReference>
<feature type="region of interest" description="Disordered" evidence="8">
    <location>
        <begin position="42"/>
        <end position="65"/>
    </location>
</feature>
<dbReference type="GO" id="GO:0004222">
    <property type="term" value="F:metalloendopeptidase activity"/>
    <property type="evidence" value="ECO:0007669"/>
    <property type="project" value="InterPro"/>
</dbReference>
<feature type="region of interest" description="Disordered" evidence="8">
    <location>
        <begin position="313"/>
        <end position="337"/>
    </location>
</feature>
<dbReference type="EMBL" id="JAAAHW010006285">
    <property type="protein sequence ID" value="KAF9963499.1"/>
    <property type="molecule type" value="Genomic_DNA"/>
</dbReference>
<keyword evidence="5" id="KW-0862">Zinc</keyword>
<feature type="compositionally biased region" description="Polar residues" evidence="8">
    <location>
        <begin position="313"/>
        <end position="322"/>
    </location>
</feature>
<dbReference type="GO" id="GO:0034982">
    <property type="term" value="P:mitochondrial protein processing"/>
    <property type="evidence" value="ECO:0007669"/>
    <property type="project" value="TreeGrafter"/>
</dbReference>
<evidence type="ECO:0000256" key="3">
    <source>
        <dbReference type="ARBA" id="ARBA00022723"/>
    </source>
</evidence>
<evidence type="ECO:0000256" key="9">
    <source>
        <dbReference type="SAM" id="Phobius"/>
    </source>
</evidence>
<gene>
    <name evidence="11" type="ORF">BGZ65_002839</name>
</gene>
<dbReference type="GO" id="GO:0046872">
    <property type="term" value="F:metal ion binding"/>
    <property type="evidence" value="ECO:0007669"/>
    <property type="project" value="UniProtKB-KW"/>
</dbReference>
<protein>
    <recommendedName>
        <fullName evidence="10">Peptidase M48 domain-containing protein</fullName>
    </recommendedName>
</protein>
<accession>A0A9P6J6P0</accession>
<evidence type="ECO:0000313" key="11">
    <source>
        <dbReference type="EMBL" id="KAF9963499.1"/>
    </source>
</evidence>
<evidence type="ECO:0000256" key="2">
    <source>
        <dbReference type="ARBA" id="ARBA00022670"/>
    </source>
</evidence>
<dbReference type="Proteomes" id="UP000749646">
    <property type="component" value="Unassembled WGS sequence"/>
</dbReference>